<accession>A0A5B7WYZ7</accession>
<dbReference type="AlphaFoldDB" id="A0A5B7WYZ7"/>
<dbReference type="InterPro" id="IPR036388">
    <property type="entry name" value="WH-like_DNA-bd_sf"/>
</dbReference>
<dbReference type="Pfam" id="PF03965">
    <property type="entry name" value="Penicillinase_R"/>
    <property type="match status" value="1"/>
</dbReference>
<dbReference type="SUPFAM" id="SSF46785">
    <property type="entry name" value="Winged helix' DNA-binding domain"/>
    <property type="match status" value="1"/>
</dbReference>
<sequence>MTRRPTRVRGELERELMQILWDSTEPLGIREIQDVFTGHIPAYTTLMTSLDRLEKKGQVIRIEEGPRKIRFRPTHSGGEHTSLAMTAALNASSDSEAALLRFAGNLSDEHLDLLRQAIGPKSAKQKTR</sequence>
<dbReference type="EMBL" id="CP034412">
    <property type="protein sequence ID" value="QCY48510.1"/>
    <property type="molecule type" value="Genomic_DNA"/>
</dbReference>
<dbReference type="KEGG" id="gcr:GcLGCM259_2803"/>
<keyword evidence="4" id="KW-0804">Transcription</keyword>
<evidence type="ECO:0000313" key="5">
    <source>
        <dbReference type="EMBL" id="QCY48510.1"/>
    </source>
</evidence>
<evidence type="ECO:0000256" key="2">
    <source>
        <dbReference type="ARBA" id="ARBA00023015"/>
    </source>
</evidence>
<keyword evidence="6" id="KW-1185">Reference proteome</keyword>
<gene>
    <name evidence="5" type="ORF">GcLGCM259_2803</name>
</gene>
<name>A0A5B7WYZ7_9MICC</name>
<proteinExistence type="inferred from homology"/>
<dbReference type="GO" id="GO:0045892">
    <property type="term" value="P:negative regulation of DNA-templated transcription"/>
    <property type="evidence" value="ECO:0007669"/>
    <property type="project" value="InterPro"/>
</dbReference>
<comment type="similarity">
    <text evidence="1">Belongs to the BlaI transcriptional regulatory family.</text>
</comment>
<organism evidence="5 6">
    <name type="scientific">Glutamicibacter creatinolyticus</name>
    <dbReference type="NCBI Taxonomy" id="162496"/>
    <lineage>
        <taxon>Bacteria</taxon>
        <taxon>Bacillati</taxon>
        <taxon>Actinomycetota</taxon>
        <taxon>Actinomycetes</taxon>
        <taxon>Micrococcales</taxon>
        <taxon>Micrococcaceae</taxon>
        <taxon>Glutamicibacter</taxon>
    </lineage>
</organism>
<protein>
    <recommendedName>
        <fullName evidence="7">Transcriptional regulator</fullName>
    </recommendedName>
</protein>
<keyword evidence="2" id="KW-0805">Transcription regulation</keyword>
<reference evidence="5 6" key="1">
    <citation type="submission" date="2018-12" db="EMBL/GenBank/DDBJ databases">
        <title>Complete Genome Sequence of Glutamicibacter creatinolyticus strain LGCM259,isolated from an abscess of a 12-year-old mare in Italy.</title>
        <authorList>
            <person name="Santos R.G."/>
            <person name="Silva A.L."/>
            <person name="Seyffert N."/>
            <person name="Castro T.L.P."/>
            <person name="Attili A.R."/>
            <person name="Rifici C."/>
            <person name="Mazzullo G."/>
            <person name="Brenig B."/>
            <person name="Venanzi F."/>
            <person name="Azevedo V."/>
        </authorList>
    </citation>
    <scope>NUCLEOTIDE SEQUENCE [LARGE SCALE GENOMIC DNA]</scope>
    <source>
        <strain evidence="5 6">LGCM 259</strain>
    </source>
</reference>
<evidence type="ECO:0008006" key="7">
    <source>
        <dbReference type="Google" id="ProtNLM"/>
    </source>
</evidence>
<evidence type="ECO:0000256" key="3">
    <source>
        <dbReference type="ARBA" id="ARBA00023125"/>
    </source>
</evidence>
<evidence type="ECO:0000256" key="1">
    <source>
        <dbReference type="ARBA" id="ARBA00011046"/>
    </source>
</evidence>
<dbReference type="InterPro" id="IPR005650">
    <property type="entry name" value="BlaI_family"/>
</dbReference>
<evidence type="ECO:0000313" key="6">
    <source>
        <dbReference type="Proteomes" id="UP000307000"/>
    </source>
</evidence>
<evidence type="ECO:0000256" key="4">
    <source>
        <dbReference type="ARBA" id="ARBA00023163"/>
    </source>
</evidence>
<dbReference type="InterPro" id="IPR036390">
    <property type="entry name" value="WH_DNA-bd_sf"/>
</dbReference>
<dbReference type="Proteomes" id="UP000307000">
    <property type="component" value="Chromosome"/>
</dbReference>
<dbReference type="Gene3D" id="1.10.10.10">
    <property type="entry name" value="Winged helix-like DNA-binding domain superfamily/Winged helix DNA-binding domain"/>
    <property type="match status" value="1"/>
</dbReference>
<dbReference type="GO" id="GO:0003677">
    <property type="term" value="F:DNA binding"/>
    <property type="evidence" value="ECO:0007669"/>
    <property type="project" value="UniProtKB-KW"/>
</dbReference>
<keyword evidence="3" id="KW-0238">DNA-binding</keyword>
<dbReference type="RefSeq" id="WP_054820938.1">
    <property type="nucleotide sequence ID" value="NZ_BAAAGL010000001.1"/>
</dbReference>